<gene>
    <name evidence="2" type="ORF">AWRI3580_g2690</name>
</gene>
<evidence type="ECO:0000256" key="1">
    <source>
        <dbReference type="SAM" id="Coils"/>
    </source>
</evidence>
<keyword evidence="1" id="KW-0175">Coiled coil</keyword>
<proteinExistence type="predicted"/>
<comment type="caution">
    <text evidence="2">The sequence shown here is derived from an EMBL/GenBank/DDBJ whole genome shotgun (WGS) entry which is preliminary data.</text>
</comment>
<keyword evidence="3" id="KW-1185">Reference proteome</keyword>
<evidence type="ECO:0000313" key="2">
    <source>
        <dbReference type="EMBL" id="OEJ86992.1"/>
    </source>
</evidence>
<accession>A0A1E5RJC0</accession>
<name>A0A1E5RJC0_HANUV</name>
<protein>
    <submittedName>
        <fullName evidence="2">Uncharacterized protein</fullName>
    </submittedName>
</protein>
<dbReference type="OrthoDB" id="3971060at2759"/>
<evidence type="ECO:0000313" key="3">
    <source>
        <dbReference type="Proteomes" id="UP000095358"/>
    </source>
</evidence>
<organism evidence="2 3">
    <name type="scientific">Hanseniaspora uvarum</name>
    <name type="common">Yeast</name>
    <name type="synonym">Kloeckera apiculata</name>
    <dbReference type="NCBI Taxonomy" id="29833"/>
    <lineage>
        <taxon>Eukaryota</taxon>
        <taxon>Fungi</taxon>
        <taxon>Dikarya</taxon>
        <taxon>Ascomycota</taxon>
        <taxon>Saccharomycotina</taxon>
        <taxon>Saccharomycetes</taxon>
        <taxon>Saccharomycodales</taxon>
        <taxon>Saccharomycodaceae</taxon>
        <taxon>Hanseniaspora</taxon>
    </lineage>
</organism>
<feature type="coiled-coil region" evidence="1">
    <location>
        <begin position="28"/>
        <end position="69"/>
    </location>
</feature>
<sequence>MSSQPTSPIKNQTKLQQDRQKLKDFYKNKEISNTKLKANEEIEQVKKVIKEKIEELKKNNENMEVFSNQINSLVKTFDNVDHQLETLNFKEQVESLLKDLDN</sequence>
<reference evidence="3" key="1">
    <citation type="journal article" date="2016" name="Genome Announc.">
        <title>Genome sequences of three species of Hanseniaspora isolated from spontaneous wine fermentations.</title>
        <authorList>
            <person name="Sternes P.R."/>
            <person name="Lee D."/>
            <person name="Kutyna D.R."/>
            <person name="Borneman A.R."/>
        </authorList>
    </citation>
    <scope>NUCLEOTIDE SEQUENCE [LARGE SCALE GENOMIC DNA]</scope>
    <source>
        <strain evidence="3">AWRI3580</strain>
    </source>
</reference>
<dbReference type="EMBL" id="LPNN01000005">
    <property type="protein sequence ID" value="OEJ86992.1"/>
    <property type="molecule type" value="Genomic_DNA"/>
</dbReference>
<dbReference type="VEuPathDB" id="FungiDB:AWRI3580_g2690"/>
<dbReference type="AlphaFoldDB" id="A0A1E5RJC0"/>
<dbReference type="Proteomes" id="UP000095358">
    <property type="component" value="Unassembled WGS sequence"/>
</dbReference>